<evidence type="ECO:0000256" key="1">
    <source>
        <dbReference type="SAM" id="MobiDB-lite"/>
    </source>
</evidence>
<comment type="caution">
    <text evidence="2">The sequence shown here is derived from an EMBL/GenBank/DDBJ whole genome shotgun (WGS) entry which is preliminary data.</text>
</comment>
<gene>
    <name evidence="2" type="ORF">BaRGS_00029168</name>
</gene>
<name>A0ABD0JXY6_9CAEN</name>
<sequence>MSAAASEKWQRHQRKTGHYELSKHNGDPKLPQNIDSLCLDAVSAKSELKQNIVPESAAADGFKPVIVSEADTSFILHTQSSMIPDHSGEESFHVSTESDADDVKISFSSRASTSVAPGSSCVWQPLFGSVGYCNE</sequence>
<dbReference type="EMBL" id="JACVVK020000299">
    <property type="protein sequence ID" value="KAK7479619.1"/>
    <property type="molecule type" value="Genomic_DNA"/>
</dbReference>
<protein>
    <submittedName>
        <fullName evidence="2">Uncharacterized protein</fullName>
    </submittedName>
</protein>
<dbReference type="Proteomes" id="UP001519460">
    <property type="component" value="Unassembled WGS sequence"/>
</dbReference>
<organism evidence="2 3">
    <name type="scientific">Batillaria attramentaria</name>
    <dbReference type="NCBI Taxonomy" id="370345"/>
    <lineage>
        <taxon>Eukaryota</taxon>
        <taxon>Metazoa</taxon>
        <taxon>Spiralia</taxon>
        <taxon>Lophotrochozoa</taxon>
        <taxon>Mollusca</taxon>
        <taxon>Gastropoda</taxon>
        <taxon>Caenogastropoda</taxon>
        <taxon>Sorbeoconcha</taxon>
        <taxon>Cerithioidea</taxon>
        <taxon>Batillariidae</taxon>
        <taxon>Batillaria</taxon>
    </lineage>
</organism>
<evidence type="ECO:0000313" key="3">
    <source>
        <dbReference type="Proteomes" id="UP001519460"/>
    </source>
</evidence>
<reference evidence="2 3" key="1">
    <citation type="journal article" date="2023" name="Sci. Data">
        <title>Genome assembly of the Korean intertidal mud-creeper Batillaria attramentaria.</title>
        <authorList>
            <person name="Patra A.K."/>
            <person name="Ho P.T."/>
            <person name="Jun S."/>
            <person name="Lee S.J."/>
            <person name="Kim Y."/>
            <person name="Won Y.J."/>
        </authorList>
    </citation>
    <scope>NUCLEOTIDE SEQUENCE [LARGE SCALE GENOMIC DNA]</scope>
    <source>
        <strain evidence="2">Wonlab-2016</strain>
    </source>
</reference>
<keyword evidence="3" id="KW-1185">Reference proteome</keyword>
<accession>A0ABD0JXY6</accession>
<dbReference type="AlphaFoldDB" id="A0ABD0JXY6"/>
<feature type="compositionally biased region" description="Basic and acidic residues" evidence="1">
    <location>
        <begin position="17"/>
        <end position="27"/>
    </location>
</feature>
<evidence type="ECO:0000313" key="2">
    <source>
        <dbReference type="EMBL" id="KAK7479619.1"/>
    </source>
</evidence>
<proteinExistence type="predicted"/>
<feature type="region of interest" description="Disordered" evidence="1">
    <location>
        <begin position="1"/>
        <end position="30"/>
    </location>
</feature>